<feature type="chain" id="PRO_5041991662" description="RING-type domain-containing protein" evidence="11">
    <location>
        <begin position="27"/>
        <end position="603"/>
    </location>
</feature>
<dbReference type="PANTHER" id="PTHR47168:SF1">
    <property type="entry name" value="OS02G0798600 PROTEIN"/>
    <property type="match status" value="1"/>
</dbReference>
<feature type="compositionally biased region" description="Polar residues" evidence="9">
    <location>
        <begin position="455"/>
        <end position="477"/>
    </location>
</feature>
<proteinExistence type="predicted"/>
<dbReference type="InterPro" id="IPR001841">
    <property type="entry name" value="Znf_RING"/>
</dbReference>
<keyword evidence="6 10" id="KW-1133">Transmembrane helix</keyword>
<organism evidence="13 14">
    <name type="scientific">Lichtheimia ornata</name>
    <dbReference type="NCBI Taxonomy" id="688661"/>
    <lineage>
        <taxon>Eukaryota</taxon>
        <taxon>Fungi</taxon>
        <taxon>Fungi incertae sedis</taxon>
        <taxon>Mucoromycota</taxon>
        <taxon>Mucoromycotina</taxon>
        <taxon>Mucoromycetes</taxon>
        <taxon>Mucorales</taxon>
        <taxon>Lichtheimiaceae</taxon>
        <taxon>Lichtheimia</taxon>
    </lineage>
</organism>
<feature type="domain" description="RING-type" evidence="12">
    <location>
        <begin position="343"/>
        <end position="386"/>
    </location>
</feature>
<evidence type="ECO:0000259" key="12">
    <source>
        <dbReference type="PROSITE" id="PS50089"/>
    </source>
</evidence>
<dbReference type="PROSITE" id="PS50089">
    <property type="entry name" value="ZF_RING_2"/>
    <property type="match status" value="1"/>
</dbReference>
<feature type="signal peptide" evidence="11">
    <location>
        <begin position="1"/>
        <end position="26"/>
    </location>
</feature>
<dbReference type="Gene3D" id="3.30.40.10">
    <property type="entry name" value="Zinc/RING finger domain, C3HC4 (zinc finger)"/>
    <property type="match status" value="1"/>
</dbReference>
<feature type="compositionally biased region" description="Low complexity" evidence="9">
    <location>
        <begin position="438"/>
        <end position="454"/>
    </location>
</feature>
<keyword evidence="2 10" id="KW-0812">Transmembrane</keyword>
<dbReference type="GeneID" id="83216661"/>
<dbReference type="EMBL" id="JARTCD010000053">
    <property type="protein sequence ID" value="KAJ8655047.1"/>
    <property type="molecule type" value="Genomic_DNA"/>
</dbReference>
<evidence type="ECO:0000256" key="3">
    <source>
        <dbReference type="ARBA" id="ARBA00022723"/>
    </source>
</evidence>
<dbReference type="CDD" id="cd16454">
    <property type="entry name" value="RING-H2_PA-TM-RING"/>
    <property type="match status" value="1"/>
</dbReference>
<name>A0AAD7UX53_9FUNG</name>
<evidence type="ECO:0000256" key="6">
    <source>
        <dbReference type="ARBA" id="ARBA00022989"/>
    </source>
</evidence>
<dbReference type="Pfam" id="PF13639">
    <property type="entry name" value="zf-RING_2"/>
    <property type="match status" value="1"/>
</dbReference>
<feature type="transmembrane region" description="Helical" evidence="10">
    <location>
        <begin position="264"/>
        <end position="286"/>
    </location>
</feature>
<feature type="compositionally biased region" description="Basic and acidic residues" evidence="9">
    <location>
        <begin position="522"/>
        <end position="538"/>
    </location>
</feature>
<dbReference type="PROSITE" id="PS00518">
    <property type="entry name" value="ZF_RING_1"/>
    <property type="match status" value="1"/>
</dbReference>
<evidence type="ECO:0000256" key="11">
    <source>
        <dbReference type="SAM" id="SignalP"/>
    </source>
</evidence>
<dbReference type="RefSeq" id="XP_058339960.1">
    <property type="nucleotide sequence ID" value="XM_058489249.1"/>
</dbReference>
<evidence type="ECO:0000256" key="9">
    <source>
        <dbReference type="SAM" id="MobiDB-lite"/>
    </source>
</evidence>
<keyword evidence="4 8" id="KW-0863">Zinc-finger</keyword>
<keyword evidence="3" id="KW-0479">Metal-binding</keyword>
<dbReference type="InterPro" id="IPR051653">
    <property type="entry name" value="E3_ligase_sorting_rcpt"/>
</dbReference>
<evidence type="ECO:0000313" key="13">
    <source>
        <dbReference type="EMBL" id="KAJ8655047.1"/>
    </source>
</evidence>
<feature type="region of interest" description="Disordered" evidence="9">
    <location>
        <begin position="438"/>
        <end position="603"/>
    </location>
</feature>
<reference evidence="13 14" key="1">
    <citation type="submission" date="2023-03" db="EMBL/GenBank/DDBJ databases">
        <title>Genome sequence of Lichtheimia ornata CBS 291.66.</title>
        <authorList>
            <person name="Mohabir J.T."/>
            <person name="Shea T.P."/>
            <person name="Kurbessoian T."/>
            <person name="Berby B."/>
            <person name="Fontaine J."/>
            <person name="Livny J."/>
            <person name="Gnirke A."/>
            <person name="Stajich J.E."/>
            <person name="Cuomo C.A."/>
        </authorList>
    </citation>
    <scope>NUCLEOTIDE SEQUENCE [LARGE SCALE GENOMIC DNA]</scope>
    <source>
        <strain evidence="13">CBS 291.66</strain>
    </source>
</reference>
<gene>
    <name evidence="13" type="ORF">O0I10_009254</name>
</gene>
<dbReference type="SMART" id="SM00184">
    <property type="entry name" value="RING"/>
    <property type="match status" value="1"/>
</dbReference>
<evidence type="ECO:0000256" key="2">
    <source>
        <dbReference type="ARBA" id="ARBA00022692"/>
    </source>
</evidence>
<feature type="compositionally biased region" description="Polar residues" evidence="9">
    <location>
        <begin position="566"/>
        <end position="577"/>
    </location>
</feature>
<evidence type="ECO:0000256" key="7">
    <source>
        <dbReference type="ARBA" id="ARBA00023136"/>
    </source>
</evidence>
<dbReference type="SUPFAM" id="SSF57850">
    <property type="entry name" value="RING/U-box"/>
    <property type="match status" value="1"/>
</dbReference>
<dbReference type="PANTHER" id="PTHR47168">
    <property type="entry name" value="RING ZINC FINGER DOMAIN SUPERFAMILY PROTEIN-RELATED"/>
    <property type="match status" value="1"/>
</dbReference>
<dbReference type="GO" id="GO:0016020">
    <property type="term" value="C:membrane"/>
    <property type="evidence" value="ECO:0007669"/>
    <property type="project" value="UniProtKB-SubCell"/>
</dbReference>
<keyword evidence="11" id="KW-0732">Signal</keyword>
<evidence type="ECO:0000256" key="5">
    <source>
        <dbReference type="ARBA" id="ARBA00022833"/>
    </source>
</evidence>
<dbReference type="AlphaFoldDB" id="A0AAD7UX53"/>
<evidence type="ECO:0000313" key="14">
    <source>
        <dbReference type="Proteomes" id="UP001234581"/>
    </source>
</evidence>
<keyword evidence="7 10" id="KW-0472">Membrane</keyword>
<feature type="compositionally biased region" description="Polar residues" evidence="9">
    <location>
        <begin position="506"/>
        <end position="521"/>
    </location>
</feature>
<dbReference type="InterPro" id="IPR013083">
    <property type="entry name" value="Znf_RING/FYVE/PHD"/>
</dbReference>
<protein>
    <recommendedName>
        <fullName evidence="12">RING-type domain-containing protein</fullName>
    </recommendedName>
</protein>
<dbReference type="InterPro" id="IPR017907">
    <property type="entry name" value="Znf_RING_CS"/>
</dbReference>
<accession>A0AAD7UX53</accession>
<dbReference type="Proteomes" id="UP001234581">
    <property type="component" value="Unassembled WGS sequence"/>
</dbReference>
<dbReference type="GO" id="GO:0008270">
    <property type="term" value="F:zinc ion binding"/>
    <property type="evidence" value="ECO:0007669"/>
    <property type="project" value="UniProtKB-KW"/>
</dbReference>
<evidence type="ECO:0000256" key="8">
    <source>
        <dbReference type="PROSITE-ProRule" id="PRU00175"/>
    </source>
</evidence>
<keyword evidence="14" id="KW-1185">Reference proteome</keyword>
<keyword evidence="5" id="KW-0862">Zinc</keyword>
<sequence length="603" mass="65639">MMNGYVRRIISLLLLGLALYVIPISCQSTDNPAFWEGARVYNAQGKPIDNSTKDDIIAISRDFQTIYGLNEQPLSPWRILVDYSTSCNSTNTTVEQLTALNHDNLGFYSTIRDLSIIGLVERGGGCNWSEKVYMARSLSSAINLNLTAIVISDNERPASADYNPYPITTISQQKYTFTNPLPDDRNATHMQDNDLHTTFGTTTTPPIGIYFIPKTYGDHLRSLIGDNTTVGNDERPLLQLSLIFSPIRLQSSEGDDANVFTRGYLSYVIALSVILFVAICAGFVFLRWWRIRERRAAREYEAQLSAHAANMQMRRKSKPLPVNIVNAIPIAHYTEATVKNPSCAICLEDYQEGETEVRILGCGHGFCVLCIDPWLTQKSTLCPICKWDCLPEEMRKSSTDTSDSGDHSNTTTTATATAAAAVSNTTIAANAAPSSTSLASTQLAPAPSAAQQSQEKNATSTQDNDNGQRSAENSVATKTADDDKNNDSNLKNDATTPNTALEDHAASSSGSSIPNQAPSQQKETKDDNVVDDASKDDDPITTTSATSTSDDTQHQQQDGNIDHGTVDTTTQSPPSSTAEEHNDTTTTTTKDNDDNSPPSPHVK</sequence>
<comment type="subcellular location">
    <subcellularLocation>
        <location evidence="1">Membrane</location>
        <topology evidence="1">Single-pass membrane protein</topology>
    </subcellularLocation>
</comment>
<evidence type="ECO:0000256" key="10">
    <source>
        <dbReference type="SAM" id="Phobius"/>
    </source>
</evidence>
<evidence type="ECO:0000256" key="4">
    <source>
        <dbReference type="ARBA" id="ARBA00022771"/>
    </source>
</evidence>
<feature type="compositionally biased region" description="Low complexity" evidence="9">
    <location>
        <begin position="540"/>
        <end position="558"/>
    </location>
</feature>
<evidence type="ECO:0000256" key="1">
    <source>
        <dbReference type="ARBA" id="ARBA00004167"/>
    </source>
</evidence>
<comment type="caution">
    <text evidence="13">The sequence shown here is derived from an EMBL/GenBank/DDBJ whole genome shotgun (WGS) entry which is preliminary data.</text>
</comment>